<keyword evidence="1" id="KW-0472">Membrane</keyword>
<dbReference type="EMBL" id="UOGK01000183">
    <property type="protein sequence ID" value="VAX39019.1"/>
    <property type="molecule type" value="Genomic_DNA"/>
</dbReference>
<protein>
    <recommendedName>
        <fullName evidence="3">GspL periplasmic domain-containing protein</fullName>
    </recommendedName>
</protein>
<accession>A0A3B1D9S4</accession>
<reference evidence="2" key="1">
    <citation type="submission" date="2018-06" db="EMBL/GenBank/DDBJ databases">
        <authorList>
            <person name="Zhirakovskaya E."/>
        </authorList>
    </citation>
    <scope>NUCLEOTIDE SEQUENCE</scope>
</reference>
<proteinExistence type="predicted"/>
<evidence type="ECO:0008006" key="3">
    <source>
        <dbReference type="Google" id="ProtNLM"/>
    </source>
</evidence>
<feature type="transmembrane region" description="Helical" evidence="1">
    <location>
        <begin position="60"/>
        <end position="79"/>
    </location>
</feature>
<evidence type="ECO:0000256" key="1">
    <source>
        <dbReference type="SAM" id="Phobius"/>
    </source>
</evidence>
<sequence>QCDRLWPAAPHREIFESDPVAATINRLIAADTVRPESDARACVVALTNRPSRAHRTLNQWVGVIMLGVALAIVGLGWQFHRQAKDYSRMEKEFKSATTAKLKPIDERIARDPRPVVALKHKINELAAGTDGFVEPELPLPILDELLRVVTALEQTEGITVERIQITESRSLLRLQIPDTATGEQIIEALRTSGGNIRWTESAGGPLSGRLTLNGAWTLENNRL</sequence>
<name>A0A3B1D9S4_9ZZZZ</name>
<keyword evidence="1" id="KW-0812">Transmembrane</keyword>
<gene>
    <name evidence="2" type="ORF">MNBD_PLANCTO03-726</name>
</gene>
<feature type="non-terminal residue" evidence="2">
    <location>
        <position position="1"/>
    </location>
</feature>
<dbReference type="AlphaFoldDB" id="A0A3B1D9S4"/>
<organism evidence="2">
    <name type="scientific">hydrothermal vent metagenome</name>
    <dbReference type="NCBI Taxonomy" id="652676"/>
    <lineage>
        <taxon>unclassified sequences</taxon>
        <taxon>metagenomes</taxon>
        <taxon>ecological metagenomes</taxon>
    </lineage>
</organism>
<keyword evidence="1" id="KW-1133">Transmembrane helix</keyword>
<evidence type="ECO:0000313" key="2">
    <source>
        <dbReference type="EMBL" id="VAX39019.1"/>
    </source>
</evidence>